<proteinExistence type="predicted"/>
<dbReference type="EMBL" id="JAUTDP010000012">
    <property type="protein sequence ID" value="KAK3391832.1"/>
    <property type="molecule type" value="Genomic_DNA"/>
</dbReference>
<protein>
    <submittedName>
        <fullName evidence="1">Uncharacterized protein</fullName>
    </submittedName>
</protein>
<organism evidence="1 2">
    <name type="scientific">Sordaria brevicollis</name>
    <dbReference type="NCBI Taxonomy" id="83679"/>
    <lineage>
        <taxon>Eukaryota</taxon>
        <taxon>Fungi</taxon>
        <taxon>Dikarya</taxon>
        <taxon>Ascomycota</taxon>
        <taxon>Pezizomycotina</taxon>
        <taxon>Sordariomycetes</taxon>
        <taxon>Sordariomycetidae</taxon>
        <taxon>Sordariales</taxon>
        <taxon>Sordariaceae</taxon>
        <taxon>Sordaria</taxon>
    </lineage>
</organism>
<reference evidence="1" key="2">
    <citation type="submission" date="2023-07" db="EMBL/GenBank/DDBJ databases">
        <authorList>
            <consortium name="Lawrence Berkeley National Laboratory"/>
            <person name="Haridas S."/>
            <person name="Hensen N."/>
            <person name="Bonometti L."/>
            <person name="Westerberg I."/>
            <person name="Brannstrom I.O."/>
            <person name="Guillou S."/>
            <person name="Cros-Aarteil S."/>
            <person name="Calhoun S."/>
            <person name="Kuo A."/>
            <person name="Mondo S."/>
            <person name="Pangilinan J."/>
            <person name="Riley R."/>
            <person name="LaButti K."/>
            <person name="Andreopoulos B."/>
            <person name="Lipzen A."/>
            <person name="Chen C."/>
            <person name="Yanf M."/>
            <person name="Daum C."/>
            <person name="Ng V."/>
            <person name="Clum A."/>
            <person name="Steindorff A."/>
            <person name="Ohm R."/>
            <person name="Martin F."/>
            <person name="Silar P."/>
            <person name="Natvig D."/>
            <person name="Lalanne C."/>
            <person name="Gautier V."/>
            <person name="Ament-velasquez S.L."/>
            <person name="Kruys A."/>
            <person name="Hutchinson M.I."/>
            <person name="Powell A.J."/>
            <person name="Barry K."/>
            <person name="Miller A.N."/>
            <person name="Grigoriev I.V."/>
            <person name="Debuchy R."/>
            <person name="Gladieux P."/>
            <person name="Thoren M.H."/>
            <person name="Johannesson H."/>
        </authorList>
    </citation>
    <scope>NUCLEOTIDE SEQUENCE</scope>
    <source>
        <strain evidence="1">FGSC 1904</strain>
    </source>
</reference>
<dbReference type="PROSITE" id="PS51257">
    <property type="entry name" value="PROKAR_LIPOPROTEIN"/>
    <property type="match status" value="1"/>
</dbReference>
<accession>A0AAE0P279</accession>
<evidence type="ECO:0000313" key="2">
    <source>
        <dbReference type="Proteomes" id="UP001281003"/>
    </source>
</evidence>
<sequence length="275" mass="30813">MCWLVRVVYVQYMLCGCVKELKYPDIKYRPEEGPKSTCVCPTEKLVHDAPPEEVEEPINLDWTICIQHYNLLEKESRDGKFVPSAVKWCEGWGFVLGGRVESFTLVFDGCTYVELRINGLSVLCVMLEAMAESVFDIEGWDRAGVKGLAHARHKRRSESKLNVVGRTASFFHGFYDEHQGFKDLEKSGDAADYHEAGCWVDFHCLSGATAATAAAAAAATAGVFDVIVLLNSVFEDCRFWSLLYPLSCPSSCFPASWFQSHRCLPLYSHGIFPAR</sequence>
<dbReference type="Proteomes" id="UP001281003">
    <property type="component" value="Unassembled WGS sequence"/>
</dbReference>
<name>A0AAE0P279_SORBR</name>
<comment type="caution">
    <text evidence="1">The sequence shown here is derived from an EMBL/GenBank/DDBJ whole genome shotgun (WGS) entry which is preliminary data.</text>
</comment>
<evidence type="ECO:0000313" key="1">
    <source>
        <dbReference type="EMBL" id="KAK3391832.1"/>
    </source>
</evidence>
<gene>
    <name evidence="1" type="ORF">B0T20DRAFT_396458</name>
</gene>
<reference evidence="1" key="1">
    <citation type="journal article" date="2023" name="Mol. Phylogenet. Evol.">
        <title>Genome-scale phylogeny and comparative genomics of the fungal order Sordariales.</title>
        <authorList>
            <person name="Hensen N."/>
            <person name="Bonometti L."/>
            <person name="Westerberg I."/>
            <person name="Brannstrom I.O."/>
            <person name="Guillou S."/>
            <person name="Cros-Aarteil S."/>
            <person name="Calhoun S."/>
            <person name="Haridas S."/>
            <person name="Kuo A."/>
            <person name="Mondo S."/>
            <person name="Pangilinan J."/>
            <person name="Riley R."/>
            <person name="LaButti K."/>
            <person name="Andreopoulos B."/>
            <person name="Lipzen A."/>
            <person name="Chen C."/>
            <person name="Yan M."/>
            <person name="Daum C."/>
            <person name="Ng V."/>
            <person name="Clum A."/>
            <person name="Steindorff A."/>
            <person name="Ohm R.A."/>
            <person name="Martin F."/>
            <person name="Silar P."/>
            <person name="Natvig D.O."/>
            <person name="Lalanne C."/>
            <person name="Gautier V."/>
            <person name="Ament-Velasquez S.L."/>
            <person name="Kruys A."/>
            <person name="Hutchinson M.I."/>
            <person name="Powell A.J."/>
            <person name="Barry K."/>
            <person name="Miller A.N."/>
            <person name="Grigoriev I.V."/>
            <person name="Debuchy R."/>
            <person name="Gladieux P."/>
            <person name="Hiltunen Thoren M."/>
            <person name="Johannesson H."/>
        </authorList>
    </citation>
    <scope>NUCLEOTIDE SEQUENCE</scope>
    <source>
        <strain evidence="1">FGSC 1904</strain>
    </source>
</reference>
<dbReference type="AlphaFoldDB" id="A0AAE0P279"/>
<keyword evidence="2" id="KW-1185">Reference proteome</keyword>